<comment type="subcellular location">
    <subcellularLocation>
        <location evidence="1 14">Cell membrane</location>
        <topology evidence="1 14">Single-pass membrane protein</topology>
    </subcellularLocation>
</comment>
<dbReference type="CDD" id="cd06503">
    <property type="entry name" value="ATP-synt_Fo_b"/>
    <property type="match status" value="1"/>
</dbReference>
<dbReference type="InterPro" id="IPR005864">
    <property type="entry name" value="ATP_synth_F0_bsu_bac"/>
</dbReference>
<dbReference type="GO" id="GO:0046933">
    <property type="term" value="F:proton-transporting ATP synthase activity, rotational mechanism"/>
    <property type="evidence" value="ECO:0007669"/>
    <property type="project" value="UniProtKB-UniRule"/>
</dbReference>
<evidence type="ECO:0000256" key="12">
    <source>
        <dbReference type="ARBA" id="ARBA00025198"/>
    </source>
</evidence>
<comment type="similarity">
    <text evidence="2 14 15">Belongs to the ATPase B chain family.</text>
</comment>
<reference evidence="17 18" key="1">
    <citation type="submission" date="2016-10" db="EMBL/GenBank/DDBJ databases">
        <authorList>
            <person name="de Groot N.N."/>
        </authorList>
    </citation>
    <scope>NUCLEOTIDE SEQUENCE [LARGE SCALE GENOMIC DNA]</scope>
    <source>
        <strain evidence="17 18">DSM 44908</strain>
    </source>
</reference>
<dbReference type="GO" id="GO:0046961">
    <property type="term" value="F:proton-transporting ATPase activity, rotational mechanism"/>
    <property type="evidence" value="ECO:0007669"/>
    <property type="project" value="TreeGrafter"/>
</dbReference>
<proteinExistence type="inferred from homology"/>
<keyword evidence="3 14" id="KW-0813">Transport</keyword>
<dbReference type="NCBIfam" id="TIGR01144">
    <property type="entry name" value="ATP_synt_b"/>
    <property type="match status" value="1"/>
</dbReference>
<dbReference type="Proteomes" id="UP000182054">
    <property type="component" value="Unassembled WGS sequence"/>
</dbReference>
<gene>
    <name evidence="14" type="primary">atpF</name>
    <name evidence="17" type="ORF">SAMN05444374_11210</name>
</gene>
<dbReference type="InterPro" id="IPR050059">
    <property type="entry name" value="ATP_synthase_B_chain"/>
</dbReference>
<keyword evidence="5 14" id="KW-0138">CF(0)</keyword>
<comment type="function">
    <text evidence="14">Component of the F(0) channel, it forms part of the peripheral stalk, linking F(1) to F(0).</text>
</comment>
<protein>
    <recommendedName>
        <fullName evidence="14">ATP synthase subunit b</fullName>
    </recommendedName>
    <alternativeName>
        <fullName evidence="14">ATP synthase F(0) sector subunit b</fullName>
    </alternativeName>
    <alternativeName>
        <fullName evidence="14">ATPase subunit I</fullName>
    </alternativeName>
    <alternativeName>
        <fullName evidence="14">F-type ATPase subunit b</fullName>
        <shortName evidence="14">F-ATPase subunit b</shortName>
    </alternativeName>
</protein>
<dbReference type="Gene3D" id="1.20.5.620">
    <property type="entry name" value="F1F0 ATP synthase subunit B, membrane domain"/>
    <property type="match status" value="1"/>
</dbReference>
<keyword evidence="7 14" id="KW-0375">Hydrogen ion transport</keyword>
<organism evidence="17 18">
    <name type="scientific">Rhodococcoides kroppenstedtii</name>
    <dbReference type="NCBI Taxonomy" id="293050"/>
    <lineage>
        <taxon>Bacteria</taxon>
        <taxon>Bacillati</taxon>
        <taxon>Actinomycetota</taxon>
        <taxon>Actinomycetes</taxon>
        <taxon>Mycobacteriales</taxon>
        <taxon>Nocardiaceae</taxon>
        <taxon>Rhodococcoides</taxon>
    </lineage>
</organism>
<sequence length="188" mass="20602">MTTPIAVLAAAEGGEDVNPLLPATYDIVWSAVCIAVIGFFFWKYVLPRFQKVLSERSEQIEGGIKRAEEAQAEAKQALEQYRAQLADARQEAAKIREDARTQGQQILAEMKTSAQAESDRIVASGHQQLAAQRQQIVTELRSELGRTAVELAEKVIGEQLSDDVKRAGTIDRFLDELDSVGAKSTSGK</sequence>
<evidence type="ECO:0000256" key="8">
    <source>
        <dbReference type="ARBA" id="ARBA00022989"/>
    </source>
</evidence>
<dbReference type="SUPFAM" id="SSF81573">
    <property type="entry name" value="F1F0 ATP synthase subunit B, membrane domain"/>
    <property type="match status" value="1"/>
</dbReference>
<evidence type="ECO:0000256" key="10">
    <source>
        <dbReference type="ARBA" id="ARBA00023136"/>
    </source>
</evidence>
<evidence type="ECO:0000256" key="13">
    <source>
        <dbReference type="ARBA" id="ARBA00025830"/>
    </source>
</evidence>
<dbReference type="OrthoDB" id="5242917at2"/>
<evidence type="ECO:0000256" key="14">
    <source>
        <dbReference type="HAMAP-Rule" id="MF_01398"/>
    </source>
</evidence>
<name>A0A1I0U2D9_9NOCA</name>
<evidence type="ECO:0000256" key="9">
    <source>
        <dbReference type="ARBA" id="ARBA00023065"/>
    </source>
</evidence>
<dbReference type="AlphaFoldDB" id="A0A1I0U2D9"/>
<evidence type="ECO:0000256" key="7">
    <source>
        <dbReference type="ARBA" id="ARBA00022781"/>
    </source>
</evidence>
<evidence type="ECO:0000256" key="16">
    <source>
        <dbReference type="SAM" id="Coils"/>
    </source>
</evidence>
<dbReference type="HAMAP" id="MF_01398">
    <property type="entry name" value="ATP_synth_b_bprime"/>
    <property type="match status" value="1"/>
</dbReference>
<comment type="function">
    <text evidence="12 14">F(1)F(0) ATP synthase produces ATP from ADP in the presence of a proton or sodium gradient. F-type ATPases consist of two structural domains, F(1) containing the extramembraneous catalytic core and F(0) containing the membrane proton channel, linked together by a central stalk and a peripheral stalk. During catalysis, ATP synthesis in the catalytic domain of F(1) is coupled via a rotary mechanism of the central stalk subunits to proton translocation.</text>
</comment>
<dbReference type="GO" id="GO:0005886">
    <property type="term" value="C:plasma membrane"/>
    <property type="evidence" value="ECO:0007669"/>
    <property type="project" value="UniProtKB-SubCell"/>
</dbReference>
<feature type="coiled-coil region" evidence="16">
    <location>
        <begin position="60"/>
        <end position="105"/>
    </location>
</feature>
<dbReference type="Pfam" id="PF00430">
    <property type="entry name" value="ATP-synt_B"/>
    <property type="match status" value="1"/>
</dbReference>
<evidence type="ECO:0000313" key="18">
    <source>
        <dbReference type="Proteomes" id="UP000182054"/>
    </source>
</evidence>
<feature type="transmembrane region" description="Helical" evidence="14">
    <location>
        <begin position="27"/>
        <end position="46"/>
    </location>
</feature>
<comment type="subunit">
    <text evidence="13 14">F-type ATPases have 2 components, F(1) - the catalytic core - and F(0) - the membrane proton channel. F(1) has five subunits: alpha(3), beta(3), gamma(1), delta(1), epsilon(1). F(0) has three main subunits: a(1), b(2) and c(10-14). The alpha and beta chains form an alternating ring which encloses part of the gamma chain. F(1) is attached to F(0) by a central stalk formed by the gamma and epsilon chains, while a peripheral stalk is formed by the delta and b chains.</text>
</comment>
<evidence type="ECO:0000256" key="11">
    <source>
        <dbReference type="ARBA" id="ARBA00023310"/>
    </source>
</evidence>
<keyword evidence="16" id="KW-0175">Coiled coil</keyword>
<keyword evidence="6 14" id="KW-0812">Transmembrane</keyword>
<dbReference type="GeneID" id="85486759"/>
<dbReference type="InterPro" id="IPR028987">
    <property type="entry name" value="ATP_synth_B-like_membr_sf"/>
</dbReference>
<keyword evidence="9 14" id="KW-0406">Ion transport</keyword>
<evidence type="ECO:0000313" key="17">
    <source>
        <dbReference type="EMBL" id="SFA58007.1"/>
    </source>
</evidence>
<dbReference type="InterPro" id="IPR002146">
    <property type="entry name" value="ATP_synth_b/b'su_bac/chlpt"/>
</dbReference>
<keyword evidence="8 14" id="KW-1133">Transmembrane helix</keyword>
<evidence type="ECO:0000256" key="15">
    <source>
        <dbReference type="RuleBase" id="RU003848"/>
    </source>
</evidence>
<accession>A0A1I0U2D9</accession>
<dbReference type="PANTHER" id="PTHR33445">
    <property type="entry name" value="ATP SYNTHASE SUBUNIT B', CHLOROPLASTIC"/>
    <property type="match status" value="1"/>
</dbReference>
<dbReference type="GO" id="GO:0045259">
    <property type="term" value="C:proton-transporting ATP synthase complex"/>
    <property type="evidence" value="ECO:0007669"/>
    <property type="project" value="UniProtKB-KW"/>
</dbReference>
<keyword evidence="4 14" id="KW-1003">Cell membrane</keyword>
<dbReference type="EMBL" id="FOJN01000012">
    <property type="protein sequence ID" value="SFA58007.1"/>
    <property type="molecule type" value="Genomic_DNA"/>
</dbReference>
<keyword evidence="10 14" id="KW-0472">Membrane</keyword>
<evidence type="ECO:0000256" key="1">
    <source>
        <dbReference type="ARBA" id="ARBA00004162"/>
    </source>
</evidence>
<dbReference type="NCBIfam" id="NF004412">
    <property type="entry name" value="PRK05759.1-3"/>
    <property type="match status" value="1"/>
</dbReference>
<evidence type="ECO:0000256" key="4">
    <source>
        <dbReference type="ARBA" id="ARBA00022475"/>
    </source>
</evidence>
<evidence type="ECO:0000256" key="6">
    <source>
        <dbReference type="ARBA" id="ARBA00022692"/>
    </source>
</evidence>
<keyword evidence="11 14" id="KW-0066">ATP synthesis</keyword>
<dbReference type="PANTHER" id="PTHR33445:SF1">
    <property type="entry name" value="ATP SYNTHASE SUBUNIT B"/>
    <property type="match status" value="1"/>
</dbReference>
<evidence type="ECO:0000256" key="3">
    <source>
        <dbReference type="ARBA" id="ARBA00022448"/>
    </source>
</evidence>
<evidence type="ECO:0000256" key="5">
    <source>
        <dbReference type="ARBA" id="ARBA00022547"/>
    </source>
</evidence>
<evidence type="ECO:0000256" key="2">
    <source>
        <dbReference type="ARBA" id="ARBA00005513"/>
    </source>
</evidence>
<dbReference type="RefSeq" id="WP_068365556.1">
    <property type="nucleotide sequence ID" value="NZ_FOJN01000012.1"/>
</dbReference>